<protein>
    <submittedName>
        <fullName evidence="1">EutP/PduV family microcompartment system protein</fullName>
    </submittedName>
</protein>
<comment type="caution">
    <text evidence="1">The sequence shown here is derived from an EMBL/GenBank/DDBJ whole genome shotgun (WGS) entry which is preliminary data.</text>
</comment>
<dbReference type="Proteomes" id="UP000649826">
    <property type="component" value="Unassembled WGS sequence"/>
</dbReference>
<dbReference type="PANTHER" id="PTHR40453:SF1">
    <property type="entry name" value="PROTEIN YOEF"/>
    <property type="match status" value="1"/>
</dbReference>
<dbReference type="Gene3D" id="3.40.50.300">
    <property type="entry name" value="P-loop containing nucleotide triphosphate hydrolases"/>
    <property type="match status" value="1"/>
</dbReference>
<organism evidence="1 2">
    <name type="scientific">Blautia difficilis</name>
    <dbReference type="NCBI Taxonomy" id="2763027"/>
    <lineage>
        <taxon>Bacteria</taxon>
        <taxon>Bacillati</taxon>
        <taxon>Bacillota</taxon>
        <taxon>Clostridia</taxon>
        <taxon>Lachnospirales</taxon>
        <taxon>Lachnospiraceae</taxon>
        <taxon>Blautia</taxon>
    </lineage>
</organism>
<evidence type="ECO:0000313" key="1">
    <source>
        <dbReference type="EMBL" id="MBC5779587.1"/>
    </source>
</evidence>
<reference evidence="1 2" key="1">
    <citation type="submission" date="2020-08" db="EMBL/GenBank/DDBJ databases">
        <title>Genome public.</title>
        <authorList>
            <person name="Liu C."/>
            <person name="Sun Q."/>
        </authorList>
    </citation>
    <scope>NUCLEOTIDE SEQUENCE [LARGE SCALE GENOMIC DNA]</scope>
    <source>
        <strain evidence="1 2">M29</strain>
    </source>
</reference>
<dbReference type="RefSeq" id="WP_019161503.1">
    <property type="nucleotide sequence ID" value="NZ_JACOQG010000010.1"/>
</dbReference>
<keyword evidence="2" id="KW-1185">Reference proteome</keyword>
<gene>
    <name evidence="1" type="ORF">H8Z82_07920</name>
</gene>
<accession>A0ABR7IHS5</accession>
<dbReference type="EMBL" id="JACOQG010000010">
    <property type="protein sequence ID" value="MBC5779587.1"/>
    <property type="molecule type" value="Genomic_DNA"/>
</dbReference>
<dbReference type="Pfam" id="PF10662">
    <property type="entry name" value="PduV-EutP"/>
    <property type="match status" value="1"/>
</dbReference>
<dbReference type="SUPFAM" id="SSF52540">
    <property type="entry name" value="P-loop containing nucleoside triphosphate hydrolases"/>
    <property type="match status" value="1"/>
</dbReference>
<dbReference type="CDD" id="cd00882">
    <property type="entry name" value="Ras_like_GTPase"/>
    <property type="match status" value="1"/>
</dbReference>
<dbReference type="InterPro" id="IPR027417">
    <property type="entry name" value="P-loop_NTPase"/>
</dbReference>
<evidence type="ECO:0000313" key="2">
    <source>
        <dbReference type="Proteomes" id="UP000649826"/>
    </source>
</evidence>
<dbReference type="PANTHER" id="PTHR40453">
    <property type="entry name" value="PROTEIN YOEF"/>
    <property type="match status" value="1"/>
</dbReference>
<name>A0ABR7IHS5_9FIRM</name>
<sequence length="179" mass="20242">MKKIFLMGRSEAGKTSLTQALKGEELHYVKTQYTNTEDDTIDSPGEYAESKRFSVGLACFSFEADVVGIVQAADEPFNLFASGSHSFIQRPLIGIITKIDSPYANIPMVRQWLINSGCERIFLVNNVTREGIDELMEYLKDDLPKLTMEQARYRQSLGLNEWDPLPEGVNYPNHIEGKM</sequence>
<dbReference type="InterPro" id="IPR012381">
    <property type="entry name" value="EutP_PduV"/>
</dbReference>
<proteinExistence type="predicted"/>